<proteinExistence type="predicted"/>
<evidence type="ECO:0000256" key="1">
    <source>
        <dbReference type="ARBA" id="ARBA00012089"/>
    </source>
</evidence>
<dbReference type="Pfam" id="PF01902">
    <property type="entry name" value="Diphthami_syn_2"/>
    <property type="match status" value="1"/>
</dbReference>
<dbReference type="EMBL" id="HBFR01031039">
    <property type="protein sequence ID" value="CAD8895316.1"/>
    <property type="molecule type" value="Transcribed_RNA"/>
</dbReference>
<feature type="domain" description="Diphthamide synthase" evidence="6">
    <location>
        <begin position="24"/>
        <end position="240"/>
    </location>
</feature>
<dbReference type="InterPro" id="IPR014729">
    <property type="entry name" value="Rossmann-like_a/b/a_fold"/>
</dbReference>
<evidence type="ECO:0000256" key="2">
    <source>
        <dbReference type="ARBA" id="ARBA00018426"/>
    </source>
</evidence>
<name>A0A7S1BS64_9STRA</name>
<evidence type="ECO:0000256" key="4">
    <source>
        <dbReference type="ARBA" id="ARBA00031552"/>
    </source>
</evidence>
<reference evidence="7" key="1">
    <citation type="submission" date="2021-01" db="EMBL/GenBank/DDBJ databases">
        <authorList>
            <person name="Corre E."/>
            <person name="Pelletier E."/>
            <person name="Niang G."/>
            <person name="Scheremetjew M."/>
            <person name="Finn R."/>
            <person name="Kale V."/>
            <person name="Holt S."/>
            <person name="Cochrane G."/>
            <person name="Meng A."/>
            <person name="Brown T."/>
            <person name="Cohen L."/>
        </authorList>
    </citation>
    <scope>NUCLEOTIDE SEQUENCE</scope>
    <source>
        <strain evidence="7">308</strain>
    </source>
</reference>
<evidence type="ECO:0000256" key="3">
    <source>
        <dbReference type="ARBA" id="ARBA00029814"/>
    </source>
</evidence>
<dbReference type="Gene3D" id="3.40.50.620">
    <property type="entry name" value="HUPs"/>
    <property type="match status" value="1"/>
</dbReference>
<organism evidence="7">
    <name type="scientific">Corethron hystrix</name>
    <dbReference type="NCBI Taxonomy" id="216773"/>
    <lineage>
        <taxon>Eukaryota</taxon>
        <taxon>Sar</taxon>
        <taxon>Stramenopiles</taxon>
        <taxon>Ochrophyta</taxon>
        <taxon>Bacillariophyta</taxon>
        <taxon>Coscinodiscophyceae</taxon>
        <taxon>Corethrophycidae</taxon>
        <taxon>Corethrales</taxon>
        <taxon>Corethraceae</taxon>
        <taxon>Corethron</taxon>
    </lineage>
</organism>
<dbReference type="CDD" id="cd01994">
    <property type="entry name" value="AANH_PF0828-like"/>
    <property type="match status" value="1"/>
</dbReference>
<dbReference type="SUPFAM" id="SSF52402">
    <property type="entry name" value="Adenine nucleotide alpha hydrolases-like"/>
    <property type="match status" value="1"/>
</dbReference>
<dbReference type="EC" id="6.3.1.14" evidence="1"/>
<dbReference type="Gene3D" id="3.90.1490.10">
    <property type="entry name" value="putative n-type atp pyrophosphatase, domain 2"/>
    <property type="match status" value="1"/>
</dbReference>
<sequence>MMPRPYCEVEPQIISLSSSPEIAAVSWTGGKDCNLALLKAWRDPALSVKYLICFRPEGKPFRSHPILIMEAQADALGLPLLHIIIPSSTSDYMEAYVNGLKSLKMKHGINVVVTGDMDLVGTMQRNWIERCCEQVIDGDGKYMKAYLPLWKAERSDCLHSLLEEEFVIIFSCVKSPFFDGSWIGRRLNEETLLELKTLAETPLKEEDIKEGVKPLDLCGERGEYHTMCLNGPLYRKSVFLDDFVHAEPLVFKEEGTKWKGNIHNANIFWTLAVKDNND</sequence>
<dbReference type="InterPro" id="IPR002761">
    <property type="entry name" value="Diphthami_syn_dom"/>
</dbReference>
<comment type="catalytic activity">
    <reaction evidence="5">
        <text>diphthine-[translation elongation factor 2] + NH4(+) + ATP = diphthamide-[translation elongation factor 2] + AMP + diphosphate + H(+)</text>
        <dbReference type="Rhea" id="RHEA:19753"/>
        <dbReference type="Rhea" id="RHEA-COMP:10172"/>
        <dbReference type="Rhea" id="RHEA-COMP:10174"/>
        <dbReference type="ChEBI" id="CHEBI:15378"/>
        <dbReference type="ChEBI" id="CHEBI:16692"/>
        <dbReference type="ChEBI" id="CHEBI:28938"/>
        <dbReference type="ChEBI" id="CHEBI:30616"/>
        <dbReference type="ChEBI" id="CHEBI:33019"/>
        <dbReference type="ChEBI" id="CHEBI:82696"/>
        <dbReference type="ChEBI" id="CHEBI:456215"/>
        <dbReference type="EC" id="6.3.1.14"/>
    </reaction>
</comment>
<evidence type="ECO:0000256" key="5">
    <source>
        <dbReference type="ARBA" id="ARBA00048108"/>
    </source>
</evidence>
<gene>
    <name evidence="7" type="ORF">CHYS00102_LOCUS22530</name>
</gene>
<dbReference type="AlphaFoldDB" id="A0A7S1BS64"/>
<evidence type="ECO:0000259" key="6">
    <source>
        <dbReference type="Pfam" id="PF01902"/>
    </source>
</evidence>
<protein>
    <recommendedName>
        <fullName evidence="2">Diphthine--ammonia ligase</fullName>
        <ecNumber evidence="1">6.3.1.14</ecNumber>
    </recommendedName>
    <alternativeName>
        <fullName evidence="3">Diphthamide synthase</fullName>
    </alternativeName>
    <alternativeName>
        <fullName evidence="4">Diphthamide synthetase</fullName>
    </alternativeName>
</protein>
<accession>A0A7S1BS64</accession>
<evidence type="ECO:0000313" key="7">
    <source>
        <dbReference type="EMBL" id="CAD8895316.1"/>
    </source>
</evidence>
<dbReference type="GO" id="GO:0017178">
    <property type="term" value="F:diphthine-ammonia ligase activity"/>
    <property type="evidence" value="ECO:0007669"/>
    <property type="project" value="UniProtKB-EC"/>
</dbReference>